<evidence type="ECO:0000313" key="3">
    <source>
        <dbReference type="Proteomes" id="UP000323917"/>
    </source>
</evidence>
<proteinExistence type="predicted"/>
<dbReference type="KEGG" id="bgok:Pr1d_02390"/>
<organism evidence="2 3">
    <name type="scientific">Bythopirellula goksoeyrii</name>
    <dbReference type="NCBI Taxonomy" id="1400387"/>
    <lineage>
        <taxon>Bacteria</taxon>
        <taxon>Pseudomonadati</taxon>
        <taxon>Planctomycetota</taxon>
        <taxon>Planctomycetia</taxon>
        <taxon>Pirellulales</taxon>
        <taxon>Lacipirellulaceae</taxon>
        <taxon>Bythopirellula</taxon>
    </lineage>
</organism>
<evidence type="ECO:0000256" key="1">
    <source>
        <dbReference type="ARBA" id="ARBA00023239"/>
    </source>
</evidence>
<dbReference type="SUPFAM" id="SSF54637">
    <property type="entry name" value="Thioesterase/thiol ester dehydrase-isomerase"/>
    <property type="match status" value="1"/>
</dbReference>
<dbReference type="AlphaFoldDB" id="A0A5B9Q1X9"/>
<name>A0A5B9Q1X9_9BACT</name>
<dbReference type="Proteomes" id="UP000323917">
    <property type="component" value="Chromosome"/>
</dbReference>
<dbReference type="EMBL" id="CP042913">
    <property type="protein sequence ID" value="QEG32978.1"/>
    <property type="molecule type" value="Genomic_DNA"/>
</dbReference>
<reference evidence="2 3" key="1">
    <citation type="submission" date="2019-08" db="EMBL/GenBank/DDBJ databases">
        <title>Deep-cultivation of Planctomycetes and their phenomic and genomic characterization uncovers novel biology.</title>
        <authorList>
            <person name="Wiegand S."/>
            <person name="Jogler M."/>
            <person name="Boedeker C."/>
            <person name="Pinto D."/>
            <person name="Vollmers J."/>
            <person name="Rivas-Marin E."/>
            <person name="Kohn T."/>
            <person name="Peeters S.H."/>
            <person name="Heuer A."/>
            <person name="Rast P."/>
            <person name="Oberbeckmann S."/>
            <person name="Bunk B."/>
            <person name="Jeske O."/>
            <person name="Meyerdierks A."/>
            <person name="Storesund J.E."/>
            <person name="Kallscheuer N."/>
            <person name="Luecker S."/>
            <person name="Lage O.M."/>
            <person name="Pohl T."/>
            <person name="Merkel B.J."/>
            <person name="Hornburger P."/>
            <person name="Mueller R.-W."/>
            <person name="Bruemmer F."/>
            <person name="Labrenz M."/>
            <person name="Spormann A.M."/>
            <person name="Op den Camp H."/>
            <person name="Overmann J."/>
            <person name="Amann R."/>
            <person name="Jetten M.S.M."/>
            <person name="Mascher T."/>
            <person name="Medema M.H."/>
            <person name="Devos D.P."/>
            <person name="Kaster A.-K."/>
            <person name="Ovreas L."/>
            <person name="Rohde M."/>
            <person name="Galperin M.Y."/>
            <person name="Jogler C."/>
        </authorList>
    </citation>
    <scope>NUCLEOTIDE SEQUENCE [LARGE SCALE GENOMIC DNA]</scope>
    <source>
        <strain evidence="2 3">Pr1d</strain>
    </source>
</reference>
<accession>A0A5B9Q1X9</accession>
<keyword evidence="3" id="KW-1185">Reference proteome</keyword>
<dbReference type="Gene3D" id="3.10.129.10">
    <property type="entry name" value="Hotdog Thioesterase"/>
    <property type="match status" value="1"/>
</dbReference>
<dbReference type="InterPro" id="IPR029069">
    <property type="entry name" value="HotDog_dom_sf"/>
</dbReference>
<dbReference type="RefSeq" id="WP_148071790.1">
    <property type="nucleotide sequence ID" value="NZ_CP042913.1"/>
</dbReference>
<dbReference type="OrthoDB" id="272251at2"/>
<dbReference type="PANTHER" id="PTHR30272:SF1">
    <property type="entry name" value="3-HYDROXYACYL-[ACYL-CARRIER-PROTEIN] DEHYDRATASE"/>
    <property type="match status" value="1"/>
</dbReference>
<dbReference type="PANTHER" id="PTHR30272">
    <property type="entry name" value="3-HYDROXYACYL-[ACYL-CARRIER-PROTEIN] DEHYDRATASE"/>
    <property type="match status" value="1"/>
</dbReference>
<dbReference type="EC" id="4.2.1.59" evidence="2"/>
<dbReference type="InterPro" id="IPR013114">
    <property type="entry name" value="FabA_FabZ"/>
</dbReference>
<gene>
    <name evidence="2" type="primary">fabZ_1</name>
    <name evidence="2" type="ORF">Pr1d_02390</name>
</gene>
<keyword evidence="1 2" id="KW-0456">Lyase</keyword>
<dbReference type="Pfam" id="PF07977">
    <property type="entry name" value="FabA"/>
    <property type="match status" value="1"/>
</dbReference>
<protein>
    <submittedName>
        <fullName evidence="2">3-hydroxyacyl-[acyl-carrier-protein] dehydratase FabZ</fullName>
        <ecNumber evidence="2">4.2.1.59</ecNumber>
    </submittedName>
</protein>
<dbReference type="GO" id="GO:0019171">
    <property type="term" value="F:(3R)-hydroxyacyl-[acyl-carrier-protein] dehydratase activity"/>
    <property type="evidence" value="ECO:0007669"/>
    <property type="project" value="UniProtKB-EC"/>
</dbReference>
<evidence type="ECO:0000313" key="2">
    <source>
        <dbReference type="EMBL" id="QEG32978.1"/>
    </source>
</evidence>
<sequence length="173" mass="18987">MAGKDWILDPETLDYSNIVADLEAIRQVNSQRGEMEHLTAIIFDDAEINICAGFLDVTDQEFWVAGHMPGMPLMPGVIICEAAAQMCSYHALKHNLLGCEVMGFGALNNVRFRGAVIPGDRLTVVCKLTKMRRNRIVVSQFQAIVGSNLVCDGEISGIPLPTDELRKLATRGN</sequence>